<reference evidence="3" key="1">
    <citation type="submission" date="2018-11" db="EMBL/GenBank/DDBJ databases">
        <title>Chitinophaga lutea sp.nov., isolate from arsenic contaminated soil.</title>
        <authorList>
            <person name="Zong Y."/>
        </authorList>
    </citation>
    <scope>NUCLEOTIDE SEQUENCE [LARGE SCALE GENOMIC DNA]</scope>
    <source>
        <strain evidence="3">YLT18</strain>
    </source>
</reference>
<dbReference type="Proteomes" id="UP000279089">
    <property type="component" value="Unassembled WGS sequence"/>
</dbReference>
<dbReference type="EMBL" id="RMBX01000011">
    <property type="protein sequence ID" value="RPD39443.1"/>
    <property type="molecule type" value="Genomic_DNA"/>
</dbReference>
<dbReference type="RefSeq" id="WP_120518087.1">
    <property type="nucleotide sequence ID" value="NZ_QXZY01000011.1"/>
</dbReference>
<evidence type="ECO:0000313" key="2">
    <source>
        <dbReference type="EMBL" id="RPD39443.1"/>
    </source>
</evidence>
<sequence>MNTGQRLTAPTPPLFQKVRNIGLLLTAISTAIIGLPVALPLIITQVAGYVALAGAVMTGVSQATVENEGG</sequence>
<proteinExistence type="predicted"/>
<organism evidence="2 3">
    <name type="scientific">Chitinophaga barathri</name>
    <dbReference type="NCBI Taxonomy" id="1647451"/>
    <lineage>
        <taxon>Bacteria</taxon>
        <taxon>Pseudomonadati</taxon>
        <taxon>Bacteroidota</taxon>
        <taxon>Chitinophagia</taxon>
        <taxon>Chitinophagales</taxon>
        <taxon>Chitinophagaceae</taxon>
        <taxon>Chitinophaga</taxon>
    </lineage>
</organism>
<protein>
    <recommendedName>
        <fullName evidence="4">MFS transporter</fullName>
    </recommendedName>
</protein>
<keyword evidence="3" id="KW-1185">Reference proteome</keyword>
<keyword evidence="1" id="KW-0812">Transmembrane</keyword>
<name>A0A3N4MVM8_9BACT</name>
<evidence type="ECO:0008006" key="4">
    <source>
        <dbReference type="Google" id="ProtNLM"/>
    </source>
</evidence>
<dbReference type="OrthoDB" id="679091at2"/>
<gene>
    <name evidence="2" type="ORF">EG028_20185</name>
</gene>
<evidence type="ECO:0000256" key="1">
    <source>
        <dbReference type="SAM" id="Phobius"/>
    </source>
</evidence>
<keyword evidence="1" id="KW-0472">Membrane</keyword>
<feature type="transmembrane region" description="Helical" evidence="1">
    <location>
        <begin position="21"/>
        <end position="43"/>
    </location>
</feature>
<evidence type="ECO:0000313" key="3">
    <source>
        <dbReference type="Proteomes" id="UP000279089"/>
    </source>
</evidence>
<dbReference type="AlphaFoldDB" id="A0A3N4MVM8"/>
<keyword evidence="1" id="KW-1133">Transmembrane helix</keyword>
<accession>A0A3N4MVM8</accession>
<comment type="caution">
    <text evidence="2">The sequence shown here is derived from an EMBL/GenBank/DDBJ whole genome shotgun (WGS) entry which is preliminary data.</text>
</comment>